<evidence type="ECO:0000313" key="4">
    <source>
        <dbReference type="EMBL" id="AFI49565.1"/>
    </source>
</evidence>
<dbReference type="EMBL" id="AP001204">
    <property type="protein sequence ID" value="BAB16628.1"/>
    <property type="molecule type" value="Genomic_DNA"/>
</dbReference>
<dbReference type="EMBL" id="JN991002">
    <property type="protein sequence ID" value="AFI49565.1"/>
    <property type="molecule type" value="Genomic_DNA"/>
</dbReference>
<dbReference type="SMR" id="Q9Z5Y8"/>
<organism evidence="2">
    <name type="scientific">Rhodococcus hoagii</name>
    <name type="common">Corynebacterium equii</name>
    <dbReference type="NCBI Taxonomy" id="43767"/>
    <lineage>
        <taxon>Bacteria</taxon>
        <taxon>Bacillati</taxon>
        <taxon>Actinomycetota</taxon>
        <taxon>Actinomycetes</taxon>
        <taxon>Mycobacteriales</taxon>
        <taxon>Nocardiaceae</taxon>
        <taxon>Prescottella</taxon>
    </lineage>
</organism>
<evidence type="ECO:0000313" key="5">
    <source>
        <dbReference type="EMBL" id="BAB16628.1"/>
    </source>
</evidence>
<evidence type="ECO:0000256" key="1">
    <source>
        <dbReference type="SAM" id="Phobius"/>
    </source>
</evidence>
<dbReference type="PIRSF" id="PIRSF009221">
    <property type="entry name" value="R_equi_Vir"/>
    <property type="match status" value="1"/>
</dbReference>
<accession>Q9Z5Y8</accession>
<reference evidence="2" key="1">
    <citation type="journal article" date="2000" name="Infect. Immun.">
        <title>DNA sequence and comparison of virulence plasmids from Rhodococcus equi ATCC 33701 and 103.</title>
        <authorList>
            <person name="Takai S."/>
            <person name="Hines S.A."/>
            <person name="Sekizaki T."/>
            <person name="Nicholson V.M."/>
            <person name="Alperin D.A."/>
            <person name="Osaki M."/>
            <person name="Takamatsu D."/>
            <person name="Nakamura M."/>
            <person name="Suzuki K."/>
            <person name="Ogino N."/>
            <person name="Kakuda T."/>
            <person name="Dan H."/>
            <person name="Prescott J.F."/>
        </authorList>
    </citation>
    <scope>NUCLEOTIDE SEQUENCE</scope>
    <source>
        <strain evidence="2">103</strain>
        <strain evidence="5">ATCC33701</strain>
        <plasmid evidence="5">pREAT701 (p33701)</plasmid>
        <plasmid evidence="2">unnamed</plasmid>
    </source>
</reference>
<reference evidence="3" key="3">
    <citation type="submission" date="2011-11" db="EMBL/GenBank/DDBJ databases">
        <title>Molecular characterization of vap genes of Rhodococcus equi.</title>
        <authorList>
            <person name="Anand T."/>
            <person name="Bera B.C."/>
            <person name="Vaid R.K."/>
            <person name="Shanmugasundaram K."/>
            <person name="Virmani N."/>
            <person name="Bansal M."/>
            <person name="Shukla B.N."/>
            <person name="Singh R.K."/>
        </authorList>
    </citation>
    <scope>NUCLEOTIDE SEQUENCE</scope>
    <source>
        <strain evidence="3">Eq21C</strain>
        <plasmid evidence="3">unnamed</plasmid>
    </source>
</reference>
<feature type="transmembrane region" description="Helical" evidence="1">
    <location>
        <begin position="12"/>
        <end position="39"/>
    </location>
</feature>
<dbReference type="Pfam" id="PF05526">
    <property type="entry name" value="R_equi_Vir"/>
    <property type="match status" value="1"/>
</dbReference>
<keyword evidence="1" id="KW-0472">Membrane</keyword>
<gene>
    <name evidence="2" type="primary">vapE</name>
</gene>
<dbReference type="EMBL" id="AF116907">
    <property type="protein sequence ID" value="AAD17256.1"/>
    <property type="molecule type" value="Genomic_DNA"/>
</dbReference>
<proteinExistence type="predicted"/>
<dbReference type="AlphaFoldDB" id="Q9Z5Y8"/>
<dbReference type="EMBL" id="JQ001820">
    <property type="protein sequence ID" value="AFI49541.1"/>
    <property type="molecule type" value="Genomic_DNA"/>
</dbReference>
<dbReference type="InterPro" id="IPR008810">
    <property type="entry name" value="R_equi_Vir"/>
</dbReference>
<dbReference type="InterPro" id="IPR038625">
    <property type="entry name" value="R_equi_Vir_sf"/>
</dbReference>
<name>Q9Z5Y8_RHOHA</name>
<dbReference type="Gene3D" id="2.40.128.480">
    <property type="entry name" value="Rhodococcus equi virulence-associated protein"/>
    <property type="match status" value="1"/>
</dbReference>
<evidence type="ECO:0000313" key="2">
    <source>
        <dbReference type="EMBL" id="AAD17256.1"/>
    </source>
</evidence>
<protein>
    <submittedName>
        <fullName evidence="5">R. equi VapE protein</fullName>
    </submittedName>
    <submittedName>
        <fullName evidence="3">Virulence associated protein E</fullName>
    </submittedName>
    <submittedName>
        <fullName evidence="2">Virulence associated protein VapE</fullName>
    </submittedName>
</protein>
<sequence>MTTVHKKASKAIAFTVALRLPFAGTAVALVLIALTIVAAPTGIAGAREIGAQAWPASQLESGLAVSGNPVGVHDVRMAVHDDSTHTREFKEDDSEKQYPVHGFASSFIFYQTVSIIIDDDGRGGPGKTFEGEAGGITTPGAAGYAGVLFTSDLERLYRETVSFEYNAVGPYLNINLFAGDGGLLGHVQSGAISSLVGIGGGTGAWR</sequence>
<keyword evidence="2" id="KW-0614">Plasmid</keyword>
<reference evidence="4" key="2">
    <citation type="submission" date="2011-11" db="EMBL/GenBank/DDBJ databases">
        <title>Molecular characterization of vap genes of Rhodococcus equi.</title>
        <authorList>
            <person name="Anand T."/>
            <person name="Bera B.C."/>
            <person name="Vaid R.K."/>
            <person name="Shanmugasundaram K."/>
            <person name="Virmani N."/>
            <person name="Sharma G."/>
            <person name="Bansal M."/>
            <person name="Shukla B.N."/>
            <person name="Singh R.K."/>
        </authorList>
    </citation>
    <scope>NUCLEOTIDE SEQUENCE</scope>
    <source>
        <strain evidence="4">BBG163</strain>
        <plasmid evidence="4">unnamed</plasmid>
    </source>
</reference>
<geneLocation type="plasmid" evidence="5">
    <name>pREAT701</name>
    <name>p33701</name>
</geneLocation>
<geneLocation type="plasmid" evidence="2">
    <name>unnamed</name>
</geneLocation>
<keyword evidence="1" id="KW-1133">Transmembrane helix</keyword>
<keyword evidence="1" id="KW-0812">Transmembrane</keyword>
<evidence type="ECO:0000313" key="3">
    <source>
        <dbReference type="EMBL" id="AFI49541.1"/>
    </source>
</evidence>